<organism evidence="1 2">
    <name type="scientific">Strongyloides stercoralis</name>
    <name type="common">Threadworm</name>
    <dbReference type="NCBI Taxonomy" id="6248"/>
    <lineage>
        <taxon>Eukaryota</taxon>
        <taxon>Metazoa</taxon>
        <taxon>Ecdysozoa</taxon>
        <taxon>Nematoda</taxon>
        <taxon>Chromadorea</taxon>
        <taxon>Rhabditida</taxon>
        <taxon>Tylenchina</taxon>
        <taxon>Panagrolaimomorpha</taxon>
        <taxon>Strongyloidoidea</taxon>
        <taxon>Strongyloididae</taxon>
        <taxon>Strongyloides</taxon>
    </lineage>
</organism>
<dbReference type="WBParaSite" id="TCONS_00012256.p1">
    <property type="protein sequence ID" value="TCONS_00012256.p1"/>
    <property type="gene ID" value="XLOC_007792"/>
</dbReference>
<keyword evidence="1" id="KW-1185">Reference proteome</keyword>
<sequence>GIFDKKKDIYKSYNNNNNNTSIEDVISCDLEDDKEPCIRMPSKPVRGEYVIANEYKINTCIMGKTSSSMQLGIFCYLFDEKTFLSKFKNKKDRGANRHICKDRNRHRQMDDVIKKYSNNNSSEYFNDWKNLLIVREPISRFISGFVQLCVLNIGLPLNHPYCFGCGNNMHCFLSHLYNDIRKVGSGKKKPVYFIKYHFYPQTWQCQYNLYKDKYTYDSIDKKNFYSKYLDELESCNIPKDKIKFIRKNIFTSKISHSTFDKTETKNYLQYILIIIYYLFINLLLSNHVQSLEKKIPCSSILKGYKCLSTSQSKKNHFFVLTKYKLNFCSIGKNFSSMIGAILCYLYNDKLFLSKHKHLNEDYWASRACSNKLVGSNFYQISTKFNKGKFKEFQNKWKHVIIIRNPIERFISGFTHLCVLSMNDSNSLSTCYHCKGNMECVLKNLYKTLKAYSNKEKDTTFHIKLCQYQKYKNKYIKVKYESLKKEQFYLKLLKIFRSRNVSEKKLNFIKWELNHSQSFHATNGTSINERQREILYNSPYLLKLLSIIYYDDFVEFGFDLPIKYIKN</sequence>
<dbReference type="Pfam" id="PF03567">
    <property type="entry name" value="Sulfotransfer_2"/>
    <property type="match status" value="2"/>
</dbReference>
<accession>A0AAF5DJI5</accession>
<dbReference type="InterPro" id="IPR007669">
    <property type="entry name" value="Chst-1-like"/>
</dbReference>
<name>A0AAF5DJI5_STRER</name>
<dbReference type="GO" id="GO:0047756">
    <property type="term" value="F:chondroitin 4-sulfotransferase activity"/>
    <property type="evidence" value="ECO:0007669"/>
    <property type="project" value="InterPro"/>
</dbReference>
<proteinExistence type="predicted"/>
<dbReference type="GO" id="GO:0016020">
    <property type="term" value="C:membrane"/>
    <property type="evidence" value="ECO:0007669"/>
    <property type="project" value="InterPro"/>
</dbReference>
<dbReference type="Proteomes" id="UP000035681">
    <property type="component" value="Unplaced"/>
</dbReference>
<reference evidence="2" key="1">
    <citation type="submission" date="2024-02" db="UniProtKB">
        <authorList>
            <consortium name="WormBaseParasite"/>
        </authorList>
    </citation>
    <scope>IDENTIFICATION</scope>
</reference>
<dbReference type="GO" id="GO:1902884">
    <property type="term" value="P:positive regulation of response to oxidative stress"/>
    <property type="evidence" value="ECO:0007669"/>
    <property type="project" value="InterPro"/>
</dbReference>
<evidence type="ECO:0000313" key="2">
    <source>
        <dbReference type="WBParaSite" id="TCONS_00012256.p1"/>
    </source>
</evidence>
<dbReference type="InterPro" id="IPR005331">
    <property type="entry name" value="Sulfotransferase"/>
</dbReference>
<dbReference type="PANTHER" id="PTHR22900:SF5">
    <property type="entry name" value="PROTEIN CBG14245"/>
    <property type="match status" value="1"/>
</dbReference>
<protein>
    <submittedName>
        <fullName evidence="2">Sulfotransferase domain-containing protein</fullName>
    </submittedName>
</protein>
<dbReference type="GO" id="GO:0050650">
    <property type="term" value="P:chondroitin sulfate proteoglycan biosynthetic process"/>
    <property type="evidence" value="ECO:0007669"/>
    <property type="project" value="InterPro"/>
</dbReference>
<dbReference type="PANTHER" id="PTHR22900">
    <property type="entry name" value="PROTEIN CBG14245-RELATED"/>
    <property type="match status" value="1"/>
</dbReference>
<dbReference type="AlphaFoldDB" id="A0AAF5DJI5"/>
<evidence type="ECO:0000313" key="1">
    <source>
        <dbReference type="Proteomes" id="UP000035681"/>
    </source>
</evidence>